<keyword evidence="2" id="KW-1003">Cell membrane</keyword>
<dbReference type="Pfam" id="PF00001">
    <property type="entry name" value="7tm_1"/>
    <property type="match status" value="1"/>
</dbReference>
<feature type="transmembrane region" description="Helical" evidence="10">
    <location>
        <begin position="219"/>
        <end position="237"/>
    </location>
</feature>
<dbReference type="Gene3D" id="1.20.1070.10">
    <property type="entry name" value="Rhodopsin 7-helix transmembrane proteins"/>
    <property type="match status" value="1"/>
</dbReference>
<feature type="transmembrane region" description="Helical" evidence="10">
    <location>
        <begin position="171"/>
        <end position="191"/>
    </location>
</feature>
<keyword evidence="13" id="KW-1185">Reference proteome</keyword>
<keyword evidence="8" id="KW-0325">Glycoprotein</keyword>
<evidence type="ECO:0000256" key="8">
    <source>
        <dbReference type="ARBA" id="ARBA00023180"/>
    </source>
</evidence>
<dbReference type="GO" id="GO:0005886">
    <property type="term" value="C:plasma membrane"/>
    <property type="evidence" value="ECO:0007669"/>
    <property type="project" value="UniProtKB-SubCell"/>
</dbReference>
<evidence type="ECO:0000256" key="9">
    <source>
        <dbReference type="ARBA" id="ARBA00023224"/>
    </source>
</evidence>
<keyword evidence="5" id="KW-0297">G-protein coupled receptor</keyword>
<keyword evidence="7" id="KW-0675">Receptor</keyword>
<dbReference type="AlphaFoldDB" id="A0AAN8GA31"/>
<dbReference type="PANTHER" id="PTHR24246">
    <property type="entry name" value="OLFACTORY RECEPTOR AND ADENOSINE RECEPTOR"/>
    <property type="match status" value="1"/>
</dbReference>
<dbReference type="InterPro" id="IPR000276">
    <property type="entry name" value="GPCR_Rhodpsn"/>
</dbReference>
<dbReference type="EMBL" id="JAZGQO010000021">
    <property type="protein sequence ID" value="KAK6166776.1"/>
    <property type="molecule type" value="Genomic_DNA"/>
</dbReference>
<evidence type="ECO:0000256" key="10">
    <source>
        <dbReference type="SAM" id="Phobius"/>
    </source>
</evidence>
<reference evidence="12 13" key="1">
    <citation type="submission" date="2024-01" db="EMBL/GenBank/DDBJ databases">
        <title>The genome of the rayed Mediterranean limpet Patella caerulea (Linnaeus, 1758).</title>
        <authorList>
            <person name="Anh-Thu Weber A."/>
            <person name="Halstead-Nussloch G."/>
        </authorList>
    </citation>
    <scope>NUCLEOTIDE SEQUENCE [LARGE SCALE GENOMIC DNA]</scope>
    <source>
        <strain evidence="12">AATW-2023a</strain>
        <tissue evidence="12">Whole specimen</tissue>
    </source>
</reference>
<protein>
    <recommendedName>
        <fullName evidence="11">G-protein coupled receptors family 1 profile domain-containing protein</fullName>
    </recommendedName>
</protein>
<comment type="caution">
    <text evidence="12">The sequence shown here is derived from an EMBL/GenBank/DDBJ whole genome shotgun (WGS) entry which is preliminary data.</text>
</comment>
<keyword evidence="3 10" id="KW-0812">Transmembrane</keyword>
<dbReference type="Proteomes" id="UP001347796">
    <property type="component" value="Unassembled WGS sequence"/>
</dbReference>
<feature type="transmembrane region" description="Helical" evidence="10">
    <location>
        <begin position="312"/>
        <end position="330"/>
    </location>
</feature>
<feature type="transmembrane region" description="Helical" evidence="10">
    <location>
        <begin position="268"/>
        <end position="292"/>
    </location>
</feature>
<proteinExistence type="predicted"/>
<dbReference type="PANTHER" id="PTHR24246:SF27">
    <property type="entry name" value="ADENOSINE RECEPTOR, ISOFORM A"/>
    <property type="match status" value="1"/>
</dbReference>
<keyword evidence="9" id="KW-0807">Transducer</keyword>
<dbReference type="PROSITE" id="PS50262">
    <property type="entry name" value="G_PROTEIN_RECEP_F1_2"/>
    <property type="match status" value="1"/>
</dbReference>
<name>A0AAN8GA31_PATCE</name>
<dbReference type="InterPro" id="IPR017452">
    <property type="entry name" value="GPCR_Rhodpsn_7TM"/>
</dbReference>
<evidence type="ECO:0000256" key="5">
    <source>
        <dbReference type="ARBA" id="ARBA00023040"/>
    </source>
</evidence>
<organism evidence="12 13">
    <name type="scientific">Patella caerulea</name>
    <name type="common">Rayed Mediterranean limpet</name>
    <dbReference type="NCBI Taxonomy" id="87958"/>
    <lineage>
        <taxon>Eukaryota</taxon>
        <taxon>Metazoa</taxon>
        <taxon>Spiralia</taxon>
        <taxon>Lophotrochozoa</taxon>
        <taxon>Mollusca</taxon>
        <taxon>Gastropoda</taxon>
        <taxon>Patellogastropoda</taxon>
        <taxon>Patelloidea</taxon>
        <taxon>Patellidae</taxon>
        <taxon>Patella</taxon>
    </lineage>
</organism>
<dbReference type="CDD" id="cd00637">
    <property type="entry name" value="7tm_classA_rhodopsin-like"/>
    <property type="match status" value="1"/>
</dbReference>
<gene>
    <name evidence="12" type="ORF">SNE40_023398</name>
</gene>
<keyword evidence="6 10" id="KW-0472">Membrane</keyword>
<dbReference type="PRINTS" id="PR00237">
    <property type="entry name" value="GPCRRHODOPSN"/>
</dbReference>
<feature type="transmembrane region" description="Helical" evidence="10">
    <location>
        <begin position="123"/>
        <end position="150"/>
    </location>
</feature>
<dbReference type="GO" id="GO:0004930">
    <property type="term" value="F:G protein-coupled receptor activity"/>
    <property type="evidence" value="ECO:0007669"/>
    <property type="project" value="UniProtKB-KW"/>
</dbReference>
<feature type="transmembrane region" description="Helical" evidence="10">
    <location>
        <begin position="49"/>
        <end position="71"/>
    </location>
</feature>
<evidence type="ECO:0000256" key="6">
    <source>
        <dbReference type="ARBA" id="ARBA00023136"/>
    </source>
</evidence>
<evidence type="ECO:0000259" key="11">
    <source>
        <dbReference type="PROSITE" id="PS50262"/>
    </source>
</evidence>
<accession>A0AAN8GA31</accession>
<sequence>MNVSTILTPIPTAVEDDGNFTDYMEELMSITELSLQQRAHIILSQPVSIISLVLCFLTIVANCLSICATVLGPPSFINTHMKLVISLGLSDLLVSFSVLLHILNKVFTNVPRFDAGPDERLPFSCMTLFTFALHTAATMISLLNLLAMAIDHYVAIMNPLHYNEHLNEVKGNILIIVIWLLAFAGGFSVYLGDVQEFQAYKHVINYCEFVQKNDFHGEYLVFFIAFVCFFVITYTYLRIYKEVRRVYRQGTRDDLDYARNRKALLTSLLIIGTFVLCWLPTCVFQVALVIQVRVNSTIVRQMYATLLKANRYLNLLLLVNALCDPIVYAVRLKNVQLGYRRIFQRCRILKHKKHRNSTMKSERCTTQIARLQTMDIINPGICNMENDKTNECTELLPIYNNNFITNSHKQNGVLI</sequence>
<feature type="domain" description="G-protein coupled receptors family 1 profile" evidence="11">
    <location>
        <begin position="61"/>
        <end position="328"/>
    </location>
</feature>
<dbReference type="SUPFAM" id="SSF81321">
    <property type="entry name" value="Family A G protein-coupled receptor-like"/>
    <property type="match status" value="1"/>
</dbReference>
<evidence type="ECO:0000313" key="12">
    <source>
        <dbReference type="EMBL" id="KAK6166776.1"/>
    </source>
</evidence>
<evidence type="ECO:0000256" key="1">
    <source>
        <dbReference type="ARBA" id="ARBA00004651"/>
    </source>
</evidence>
<evidence type="ECO:0000256" key="2">
    <source>
        <dbReference type="ARBA" id="ARBA00022475"/>
    </source>
</evidence>
<comment type="subcellular location">
    <subcellularLocation>
        <location evidence="1">Cell membrane</location>
        <topology evidence="1">Multi-pass membrane protein</topology>
    </subcellularLocation>
</comment>
<evidence type="ECO:0000256" key="7">
    <source>
        <dbReference type="ARBA" id="ARBA00023170"/>
    </source>
</evidence>
<evidence type="ECO:0000313" key="13">
    <source>
        <dbReference type="Proteomes" id="UP001347796"/>
    </source>
</evidence>
<evidence type="ECO:0000256" key="3">
    <source>
        <dbReference type="ARBA" id="ARBA00022692"/>
    </source>
</evidence>
<evidence type="ECO:0000256" key="4">
    <source>
        <dbReference type="ARBA" id="ARBA00022989"/>
    </source>
</evidence>
<feature type="transmembrane region" description="Helical" evidence="10">
    <location>
        <begin position="83"/>
        <end position="103"/>
    </location>
</feature>
<keyword evidence="4 10" id="KW-1133">Transmembrane helix</keyword>